<gene>
    <name evidence="2" type="ORF">H6A01_07840</name>
</gene>
<dbReference type="Pfam" id="PF07796">
    <property type="entry name" value="DUF1638"/>
    <property type="match status" value="1"/>
</dbReference>
<protein>
    <submittedName>
        <fullName evidence="2">DUF1638 domain-containing protein</fullName>
    </submittedName>
</protein>
<sequence>MSVGKTYILCCPTLKRELLAALGEEEDKVTNKKATATVRAGELSTPTVIYLPAGLHSDPKKLQRYVQEQIDKLTDAMRIIVCPSGCGGGTIGLRATHGELILPHTRDCLDILLSGESLTTLQRPKHSIFLTADWADYMKQSTLDLDSLVKSKGREAAETFLRQIYKDFKDFYIIDTGTYNTKEVEAYIRPLVNVLDGRILSVKGTYGILRKIARQQFDDDFLIVPKGGEVPPSYYTIDTDL</sequence>
<proteinExistence type="predicted"/>
<keyword evidence="3" id="KW-1185">Reference proteome</keyword>
<name>A0ABS2GHM1_9FIRM</name>
<comment type="caution">
    <text evidence="2">The sequence shown here is derived from an EMBL/GenBank/DDBJ whole genome shotgun (WGS) entry which is preliminary data.</text>
</comment>
<dbReference type="Proteomes" id="UP000707138">
    <property type="component" value="Unassembled WGS sequence"/>
</dbReference>
<evidence type="ECO:0000259" key="1">
    <source>
        <dbReference type="Pfam" id="PF07796"/>
    </source>
</evidence>
<evidence type="ECO:0000313" key="2">
    <source>
        <dbReference type="EMBL" id="MBM6913230.1"/>
    </source>
</evidence>
<organism evidence="2 3">
    <name type="scientific">Veillonella magna</name>
    <dbReference type="NCBI Taxonomy" id="464322"/>
    <lineage>
        <taxon>Bacteria</taxon>
        <taxon>Bacillati</taxon>
        <taxon>Bacillota</taxon>
        <taxon>Negativicutes</taxon>
        <taxon>Veillonellales</taxon>
        <taxon>Veillonellaceae</taxon>
        <taxon>Veillonella</taxon>
    </lineage>
</organism>
<reference evidence="2 3" key="1">
    <citation type="journal article" date="2021" name="Sci. Rep.">
        <title>The distribution of antibiotic resistance genes in chicken gut microbiota commensals.</title>
        <authorList>
            <person name="Juricova H."/>
            <person name="Matiasovicova J."/>
            <person name="Kubasova T."/>
            <person name="Cejkova D."/>
            <person name="Rychlik I."/>
        </authorList>
    </citation>
    <scope>NUCLEOTIDE SEQUENCE [LARGE SCALE GENOMIC DNA]</scope>
    <source>
        <strain evidence="2 3">An537</strain>
    </source>
</reference>
<dbReference type="EMBL" id="JACJLA010000014">
    <property type="protein sequence ID" value="MBM6913230.1"/>
    <property type="molecule type" value="Genomic_DNA"/>
</dbReference>
<feature type="domain" description="DUF1638" evidence="1">
    <location>
        <begin position="51"/>
        <end position="212"/>
    </location>
</feature>
<accession>A0ABS2GHM1</accession>
<evidence type="ECO:0000313" key="3">
    <source>
        <dbReference type="Proteomes" id="UP000707138"/>
    </source>
</evidence>
<dbReference type="InterPro" id="IPR012437">
    <property type="entry name" value="DUF1638"/>
</dbReference>
<dbReference type="RefSeq" id="WP_205088186.1">
    <property type="nucleotide sequence ID" value="NZ_JACJLA010000014.1"/>
</dbReference>